<reference evidence="2 3" key="1">
    <citation type="journal article" date="2020" name="Mol. Plant">
        <title>The Chromosome-Based Rubber Tree Genome Provides New Insights into Spurge Genome Evolution and Rubber Biosynthesis.</title>
        <authorList>
            <person name="Liu J."/>
            <person name="Shi C."/>
            <person name="Shi C.C."/>
            <person name="Li W."/>
            <person name="Zhang Q.J."/>
            <person name="Zhang Y."/>
            <person name="Li K."/>
            <person name="Lu H.F."/>
            <person name="Shi C."/>
            <person name="Zhu S.T."/>
            <person name="Xiao Z.Y."/>
            <person name="Nan H."/>
            <person name="Yue Y."/>
            <person name="Zhu X.G."/>
            <person name="Wu Y."/>
            <person name="Hong X.N."/>
            <person name="Fan G.Y."/>
            <person name="Tong Y."/>
            <person name="Zhang D."/>
            <person name="Mao C.L."/>
            <person name="Liu Y.L."/>
            <person name="Hao S.J."/>
            <person name="Liu W.Q."/>
            <person name="Lv M.Q."/>
            <person name="Zhang H.B."/>
            <person name="Liu Y."/>
            <person name="Hu-Tang G.R."/>
            <person name="Wang J.P."/>
            <person name="Wang J.H."/>
            <person name="Sun Y.H."/>
            <person name="Ni S.B."/>
            <person name="Chen W.B."/>
            <person name="Zhang X.C."/>
            <person name="Jiao Y.N."/>
            <person name="Eichler E.E."/>
            <person name="Li G.H."/>
            <person name="Liu X."/>
            <person name="Gao L.Z."/>
        </authorList>
    </citation>
    <scope>NUCLEOTIDE SEQUENCE [LARGE SCALE GENOMIC DNA]</scope>
    <source>
        <strain evidence="3">cv. GT1</strain>
        <tissue evidence="2">Leaf</tissue>
    </source>
</reference>
<keyword evidence="3" id="KW-1185">Reference proteome</keyword>
<evidence type="ECO:0000256" key="1">
    <source>
        <dbReference type="SAM" id="Phobius"/>
    </source>
</evidence>
<sequence>MEKSNSFKYQTGEADWQHPWTGDFGFAASDRRSGKRQMKRLLIMIWLNVVYSTAELGIGLFTGACWNYARISLGKSSIAAVVYRKAEDMNYQSVACMSLLIPFVGLTMLKSYVWG</sequence>
<comment type="caution">
    <text evidence="2">The sequence shown here is derived from an EMBL/GenBank/DDBJ whole genome shotgun (WGS) entry which is preliminary data.</text>
</comment>
<gene>
    <name evidence="2" type="ORF">GH714_036735</name>
</gene>
<organism evidence="2 3">
    <name type="scientific">Hevea brasiliensis</name>
    <name type="common">Para rubber tree</name>
    <name type="synonym">Siphonia brasiliensis</name>
    <dbReference type="NCBI Taxonomy" id="3981"/>
    <lineage>
        <taxon>Eukaryota</taxon>
        <taxon>Viridiplantae</taxon>
        <taxon>Streptophyta</taxon>
        <taxon>Embryophyta</taxon>
        <taxon>Tracheophyta</taxon>
        <taxon>Spermatophyta</taxon>
        <taxon>Magnoliopsida</taxon>
        <taxon>eudicotyledons</taxon>
        <taxon>Gunneridae</taxon>
        <taxon>Pentapetalae</taxon>
        <taxon>rosids</taxon>
        <taxon>fabids</taxon>
        <taxon>Malpighiales</taxon>
        <taxon>Euphorbiaceae</taxon>
        <taxon>Crotonoideae</taxon>
        <taxon>Micrandreae</taxon>
        <taxon>Hevea</taxon>
    </lineage>
</organism>
<feature type="transmembrane region" description="Helical" evidence="1">
    <location>
        <begin position="41"/>
        <end position="69"/>
    </location>
</feature>
<protein>
    <submittedName>
        <fullName evidence="2">Uncharacterized protein</fullName>
    </submittedName>
</protein>
<keyword evidence="1" id="KW-0472">Membrane</keyword>
<dbReference type="EMBL" id="JAAGAX010000016">
    <property type="protein sequence ID" value="KAF2289509.1"/>
    <property type="molecule type" value="Genomic_DNA"/>
</dbReference>
<keyword evidence="1" id="KW-0812">Transmembrane</keyword>
<accession>A0A6A6KPZ2</accession>
<proteinExistence type="predicted"/>
<evidence type="ECO:0000313" key="2">
    <source>
        <dbReference type="EMBL" id="KAF2289509.1"/>
    </source>
</evidence>
<name>A0A6A6KPZ2_HEVBR</name>
<dbReference type="Proteomes" id="UP000467840">
    <property type="component" value="Chromosome 8"/>
</dbReference>
<dbReference type="AlphaFoldDB" id="A0A6A6KPZ2"/>
<evidence type="ECO:0000313" key="3">
    <source>
        <dbReference type="Proteomes" id="UP000467840"/>
    </source>
</evidence>
<feature type="transmembrane region" description="Helical" evidence="1">
    <location>
        <begin position="89"/>
        <end position="109"/>
    </location>
</feature>
<keyword evidence="1" id="KW-1133">Transmembrane helix</keyword>